<dbReference type="KEGG" id="aia:AWH56_011270"/>
<dbReference type="PROSITE" id="PS51257">
    <property type="entry name" value="PROKAR_LIPOPROTEIN"/>
    <property type="match status" value="1"/>
</dbReference>
<name>A0A7S7RDI4_9BACI</name>
<dbReference type="EMBL" id="CP063356">
    <property type="protein sequence ID" value="QOY38062.1"/>
    <property type="molecule type" value="Genomic_DNA"/>
</dbReference>
<dbReference type="Proteomes" id="UP000180175">
    <property type="component" value="Chromosome"/>
</dbReference>
<sequence>MIRISLFLLILFSILASGCGFDLDSNAVESNVQSMPNDFNFSVQFGVNRRNEINTFEDKVTKDLIENGTATTKIALTDEEMAMVYQKMKDIIIIERKELIPKTNCMKEPHEEDEWNIRINGKTITLSISGAYCEPTTDATQLIELRNYVFNIVKNKVEYKELPASKGGYE</sequence>
<dbReference type="RefSeq" id="WP_182081211.1">
    <property type="nucleotide sequence ID" value="NZ_CP063356.2"/>
</dbReference>
<gene>
    <name evidence="2" type="ORF">AWH56_011270</name>
</gene>
<reference evidence="2 3" key="1">
    <citation type="journal article" date="2017" name="Genome Announc.">
        <title>Draft Genome Sequences of Four Alkaliphilic Bacteria Belonging to the Anaerobacillus Genus.</title>
        <authorList>
            <person name="Bassil N.M."/>
            <person name="Lloyd J.R."/>
        </authorList>
    </citation>
    <scope>NUCLEOTIDE SEQUENCE [LARGE SCALE GENOMIC DNA]</scope>
    <source>
        <strain evidence="2 3">NB2006</strain>
    </source>
</reference>
<reference evidence="2 3" key="2">
    <citation type="journal article" date="2019" name="Int. J. Syst. Evol. Microbiol.">
        <title>Anaerobacillus isosaccharinicus sp. nov., an alkaliphilic bacterium which degrades isosaccharinic acid.</title>
        <authorList>
            <person name="Bassil N.M."/>
            <person name="Lloyd J.R."/>
        </authorList>
    </citation>
    <scope>NUCLEOTIDE SEQUENCE [LARGE SCALE GENOMIC DNA]</scope>
    <source>
        <strain evidence="2 3">NB2006</strain>
    </source>
</reference>
<evidence type="ECO:0000313" key="3">
    <source>
        <dbReference type="Proteomes" id="UP000180175"/>
    </source>
</evidence>
<dbReference type="AlphaFoldDB" id="A0A7S7RDI4"/>
<evidence type="ECO:0000313" key="2">
    <source>
        <dbReference type="EMBL" id="QOY38062.1"/>
    </source>
</evidence>
<organism evidence="2 3">
    <name type="scientific">Anaerobacillus isosaccharinicus</name>
    <dbReference type="NCBI Taxonomy" id="1532552"/>
    <lineage>
        <taxon>Bacteria</taxon>
        <taxon>Bacillati</taxon>
        <taxon>Bacillota</taxon>
        <taxon>Bacilli</taxon>
        <taxon>Bacillales</taxon>
        <taxon>Bacillaceae</taxon>
        <taxon>Anaerobacillus</taxon>
    </lineage>
</organism>
<keyword evidence="1" id="KW-0732">Signal</keyword>
<evidence type="ECO:0000256" key="1">
    <source>
        <dbReference type="SAM" id="SignalP"/>
    </source>
</evidence>
<feature type="chain" id="PRO_5039137089" evidence="1">
    <location>
        <begin position="19"/>
        <end position="170"/>
    </location>
</feature>
<accession>A0A7S7RDI4</accession>
<protein>
    <submittedName>
        <fullName evidence="2">Uncharacterized protein</fullName>
    </submittedName>
</protein>
<proteinExistence type="predicted"/>
<feature type="signal peptide" evidence="1">
    <location>
        <begin position="1"/>
        <end position="18"/>
    </location>
</feature>
<keyword evidence="3" id="KW-1185">Reference proteome</keyword>